<evidence type="ECO:0000313" key="2">
    <source>
        <dbReference type="Proteomes" id="UP001153269"/>
    </source>
</evidence>
<proteinExistence type="predicted"/>
<comment type="caution">
    <text evidence="1">The sequence shown here is derived from an EMBL/GenBank/DDBJ whole genome shotgun (WGS) entry which is preliminary data.</text>
</comment>
<accession>A0A9N7TQN1</accession>
<evidence type="ECO:0000313" key="1">
    <source>
        <dbReference type="EMBL" id="CAB1417232.1"/>
    </source>
</evidence>
<reference evidence="1" key="1">
    <citation type="submission" date="2020-03" db="EMBL/GenBank/DDBJ databases">
        <authorList>
            <person name="Weist P."/>
        </authorList>
    </citation>
    <scope>NUCLEOTIDE SEQUENCE</scope>
</reference>
<protein>
    <submittedName>
        <fullName evidence="1">Uncharacterized protein</fullName>
    </submittedName>
</protein>
<sequence length="147" mass="15696">MQCFPHDTHEHDTRAQAEHGTARLELQRGRMDGGVGLMGGCVAARSIHHTLRGSGGVSLLRFGGWEERGKRAMQATGVNCNEEPDNVPCVYGPGVPLCKTDGSADSTGVRCASLARMGSKVKDLLVLYWSKHPPGSGIDGEFKPGPR</sequence>
<dbReference type="Proteomes" id="UP001153269">
    <property type="component" value="Unassembled WGS sequence"/>
</dbReference>
<keyword evidence="2" id="KW-1185">Reference proteome</keyword>
<name>A0A9N7TQN1_PLEPL</name>
<dbReference type="EMBL" id="CADEAL010000254">
    <property type="protein sequence ID" value="CAB1417232.1"/>
    <property type="molecule type" value="Genomic_DNA"/>
</dbReference>
<dbReference type="AlphaFoldDB" id="A0A9N7TQN1"/>
<organism evidence="1 2">
    <name type="scientific">Pleuronectes platessa</name>
    <name type="common">European plaice</name>
    <dbReference type="NCBI Taxonomy" id="8262"/>
    <lineage>
        <taxon>Eukaryota</taxon>
        <taxon>Metazoa</taxon>
        <taxon>Chordata</taxon>
        <taxon>Craniata</taxon>
        <taxon>Vertebrata</taxon>
        <taxon>Euteleostomi</taxon>
        <taxon>Actinopterygii</taxon>
        <taxon>Neopterygii</taxon>
        <taxon>Teleostei</taxon>
        <taxon>Neoteleostei</taxon>
        <taxon>Acanthomorphata</taxon>
        <taxon>Carangaria</taxon>
        <taxon>Pleuronectiformes</taxon>
        <taxon>Pleuronectoidei</taxon>
        <taxon>Pleuronectidae</taxon>
        <taxon>Pleuronectes</taxon>
    </lineage>
</organism>
<feature type="non-terminal residue" evidence="1">
    <location>
        <position position="147"/>
    </location>
</feature>
<gene>
    <name evidence="1" type="ORF">PLEPLA_LOCUS5034</name>
</gene>